<evidence type="ECO:0000256" key="6">
    <source>
        <dbReference type="ARBA" id="ARBA00039101"/>
    </source>
</evidence>
<evidence type="ECO:0000256" key="4">
    <source>
        <dbReference type="ARBA" id="ARBA00022827"/>
    </source>
</evidence>
<dbReference type="GO" id="GO:0019478">
    <property type="term" value="P:D-amino acid catabolic process"/>
    <property type="evidence" value="ECO:0007669"/>
    <property type="project" value="TreeGrafter"/>
</dbReference>
<sequence>MRFLSRRHALTSAASLLGLSSLPGCTDRSLRNLDLDADVRSLPVIRARTDRIDRITVCLRPFRAAGPRLDVEQIGHKTVVHNYGHGGSGWSLSWGSAKLAVERVLPVNSQKIGVLGCGAIGLTTAIVAQQAGAQVTIYAESLPPFVRSARASGSWTPSSRIAQKDTVTPEFVNRWEAMARYSFSCYQNLQGLPGNPIEWDTFYGMKSREPAPLHADPIGFAKLDDRIQDIEPQGNLIQVDDTRLPYSEVHKKPNLIFNVTSYSDYLLRQFLERGGKIKTMTLHHPSELTALPEPVFINCTGYGARALWNDSSIIPVRGQIAWLIPQPEALCSMSFGNVYVVSRRDGIVVQWMGDDMGFGYNGTDETPDLAEAHRSVSVINGLYRSMGYTV</sequence>
<evidence type="ECO:0000256" key="7">
    <source>
        <dbReference type="ARBA" id="ARBA00039751"/>
    </source>
</evidence>
<accession>A0A9Q2FPR2</accession>
<evidence type="ECO:0000256" key="1">
    <source>
        <dbReference type="ARBA" id="ARBA00001974"/>
    </source>
</evidence>
<evidence type="ECO:0000256" key="5">
    <source>
        <dbReference type="ARBA" id="ARBA00023002"/>
    </source>
</evidence>
<dbReference type="RefSeq" id="WP_194257876.1">
    <property type="nucleotide sequence ID" value="NZ_JABCQN010000003.1"/>
</dbReference>
<dbReference type="EC" id="1.4.3.3" evidence="6"/>
<keyword evidence="5" id="KW-0560">Oxidoreductase</keyword>
<dbReference type="Gene3D" id="3.40.50.720">
    <property type="entry name" value="NAD(P)-binding Rossmann-like Domain"/>
    <property type="match status" value="2"/>
</dbReference>
<dbReference type="AlphaFoldDB" id="A0A9Q2FPR2"/>
<dbReference type="GO" id="GO:0005737">
    <property type="term" value="C:cytoplasm"/>
    <property type="evidence" value="ECO:0007669"/>
    <property type="project" value="TreeGrafter"/>
</dbReference>
<comment type="similarity">
    <text evidence="2">Belongs to the DAMOX/DASOX family.</text>
</comment>
<keyword evidence="4" id="KW-0274">FAD</keyword>
<dbReference type="InterPro" id="IPR006076">
    <property type="entry name" value="FAD-dep_OxRdtase"/>
</dbReference>
<dbReference type="GO" id="GO:0003884">
    <property type="term" value="F:D-amino-acid oxidase activity"/>
    <property type="evidence" value="ECO:0007669"/>
    <property type="project" value="UniProtKB-EC"/>
</dbReference>
<evidence type="ECO:0000256" key="2">
    <source>
        <dbReference type="ARBA" id="ARBA00006730"/>
    </source>
</evidence>
<reference evidence="10" key="2">
    <citation type="submission" date="2020-11" db="EMBL/GenBank/DDBJ databases">
        <title>Description of novel Gluconobacter species.</title>
        <authorList>
            <person name="Cleenwerck I."/>
            <person name="Cnockaert M."/>
            <person name="Borremans W."/>
            <person name="Wieme A.D."/>
            <person name="De Vuyst L."/>
            <person name="Vandamme P."/>
        </authorList>
    </citation>
    <scope>NUCLEOTIDE SEQUENCE</scope>
    <source>
        <strain evidence="10">R71697</strain>
    </source>
</reference>
<evidence type="ECO:0000256" key="8">
    <source>
        <dbReference type="ARBA" id="ARBA00049547"/>
    </source>
</evidence>
<dbReference type="EMBL" id="JABCQN010000003">
    <property type="protein sequence ID" value="MBF0871003.1"/>
    <property type="molecule type" value="Genomic_DNA"/>
</dbReference>
<proteinExistence type="inferred from homology"/>
<evidence type="ECO:0000313" key="10">
    <source>
        <dbReference type="EMBL" id="MBF0871003.1"/>
    </source>
</evidence>
<evidence type="ECO:0000259" key="9">
    <source>
        <dbReference type="Pfam" id="PF01266"/>
    </source>
</evidence>
<organism evidence="10 11">
    <name type="scientific">Gluconobacter japonicus</name>
    <dbReference type="NCBI Taxonomy" id="376620"/>
    <lineage>
        <taxon>Bacteria</taxon>
        <taxon>Pseudomonadati</taxon>
        <taxon>Pseudomonadota</taxon>
        <taxon>Alphaproteobacteria</taxon>
        <taxon>Acetobacterales</taxon>
        <taxon>Acetobacteraceae</taxon>
        <taxon>Gluconobacter</taxon>
    </lineage>
</organism>
<comment type="cofactor">
    <cofactor evidence="1">
        <name>FAD</name>
        <dbReference type="ChEBI" id="CHEBI:57692"/>
    </cofactor>
</comment>
<dbReference type="GO" id="GO:0071949">
    <property type="term" value="F:FAD binding"/>
    <property type="evidence" value="ECO:0007669"/>
    <property type="project" value="InterPro"/>
</dbReference>
<evidence type="ECO:0000256" key="3">
    <source>
        <dbReference type="ARBA" id="ARBA00022630"/>
    </source>
</evidence>
<dbReference type="PANTHER" id="PTHR11530:SF11">
    <property type="entry name" value="D-ASPARTATE OXIDASE"/>
    <property type="match status" value="1"/>
</dbReference>
<dbReference type="InterPro" id="IPR006181">
    <property type="entry name" value="D-amino_acid_oxidase_CS"/>
</dbReference>
<name>A0A9Q2FPR2_GLUJA</name>
<evidence type="ECO:0000313" key="11">
    <source>
        <dbReference type="Proteomes" id="UP000661006"/>
    </source>
</evidence>
<dbReference type="Proteomes" id="UP000661006">
    <property type="component" value="Unassembled WGS sequence"/>
</dbReference>
<dbReference type="Pfam" id="PF01266">
    <property type="entry name" value="DAO"/>
    <property type="match status" value="1"/>
</dbReference>
<gene>
    <name evidence="10" type="ORF">HKD32_09100</name>
</gene>
<dbReference type="SUPFAM" id="SSF51971">
    <property type="entry name" value="Nucleotide-binding domain"/>
    <property type="match status" value="1"/>
</dbReference>
<keyword evidence="3" id="KW-0285">Flavoprotein</keyword>
<comment type="catalytic activity">
    <reaction evidence="8">
        <text>a D-alpha-amino acid + O2 + H2O = a 2-oxocarboxylate + H2O2 + NH4(+)</text>
        <dbReference type="Rhea" id="RHEA:21816"/>
        <dbReference type="ChEBI" id="CHEBI:15377"/>
        <dbReference type="ChEBI" id="CHEBI:15379"/>
        <dbReference type="ChEBI" id="CHEBI:16240"/>
        <dbReference type="ChEBI" id="CHEBI:28938"/>
        <dbReference type="ChEBI" id="CHEBI:35179"/>
        <dbReference type="ChEBI" id="CHEBI:59871"/>
        <dbReference type="EC" id="1.4.3.3"/>
    </reaction>
    <physiologicalReaction direction="left-to-right" evidence="8">
        <dbReference type="Rhea" id="RHEA:21817"/>
    </physiologicalReaction>
</comment>
<dbReference type="PROSITE" id="PS00677">
    <property type="entry name" value="DAO"/>
    <property type="match status" value="1"/>
</dbReference>
<dbReference type="GeneID" id="81474854"/>
<comment type="caution">
    <text evidence="10">The sequence shown here is derived from an EMBL/GenBank/DDBJ whole genome shotgun (WGS) entry which is preliminary data.</text>
</comment>
<feature type="domain" description="FAD dependent oxidoreductase" evidence="9">
    <location>
        <begin position="112"/>
        <end position="373"/>
    </location>
</feature>
<dbReference type="InterPro" id="IPR023209">
    <property type="entry name" value="DAO"/>
</dbReference>
<protein>
    <recommendedName>
        <fullName evidence="7">D-amino-acid oxidase</fullName>
        <ecNumber evidence="6">1.4.3.3</ecNumber>
    </recommendedName>
</protein>
<reference evidence="10" key="1">
    <citation type="submission" date="2020-04" db="EMBL/GenBank/DDBJ databases">
        <authorList>
            <person name="Sombolestani A."/>
        </authorList>
    </citation>
    <scope>NUCLEOTIDE SEQUENCE</scope>
    <source>
        <strain evidence="10">R71697</strain>
    </source>
</reference>
<dbReference type="PANTHER" id="PTHR11530">
    <property type="entry name" value="D-AMINO ACID OXIDASE"/>
    <property type="match status" value="1"/>
</dbReference>